<dbReference type="RefSeq" id="WP_000505901.1">
    <property type="nucleotide sequence ID" value="NZ_KF889012.1"/>
</dbReference>
<evidence type="ECO:0000313" key="2">
    <source>
        <dbReference type="EMBL" id="AII26445.1"/>
    </source>
</evidence>
<keyword evidence="1" id="KW-0812">Transmembrane</keyword>
<feature type="transmembrane region" description="Helical" evidence="1">
    <location>
        <begin position="7"/>
        <end position="27"/>
    </location>
</feature>
<protein>
    <submittedName>
        <fullName evidence="2">Uncharacterized protein</fullName>
    </submittedName>
</protein>
<accession>A0A076G2S8</accession>
<keyword evidence="1" id="KW-0472">Membrane</keyword>
<evidence type="ECO:0000256" key="1">
    <source>
        <dbReference type="SAM" id="Phobius"/>
    </source>
</evidence>
<name>A0A076G2S8_ACIBA</name>
<feature type="transmembrane region" description="Helical" evidence="1">
    <location>
        <begin position="42"/>
        <end position="61"/>
    </location>
</feature>
<gene>
    <name evidence="2" type="ORF">M3Q_pABCC42</name>
</gene>
<geneLocation type="plasmid" evidence="2">
    <name>pAB_CC</name>
</geneLocation>
<keyword evidence="2" id="KW-0614">Plasmid</keyword>
<dbReference type="EMBL" id="KF889012">
    <property type="protein sequence ID" value="AII26445.1"/>
    <property type="molecule type" value="Genomic_DNA"/>
</dbReference>
<organism evidence="2">
    <name type="scientific">Acinetobacter baumannii TYTH-1</name>
    <dbReference type="NCBI Taxonomy" id="1100841"/>
    <lineage>
        <taxon>Bacteria</taxon>
        <taxon>Pseudomonadati</taxon>
        <taxon>Pseudomonadota</taxon>
        <taxon>Gammaproteobacteria</taxon>
        <taxon>Moraxellales</taxon>
        <taxon>Moraxellaceae</taxon>
        <taxon>Acinetobacter</taxon>
        <taxon>Acinetobacter calcoaceticus/baumannii complex</taxon>
    </lineage>
</organism>
<reference evidence="2" key="1">
    <citation type="submission" date="2013-11" db="EMBL/GenBank/DDBJ databases">
        <authorList>
            <person name="Liu C.-C."/>
            <person name="Tang C.Y."/>
            <person name="Kuo H.-Y."/>
            <person name="Chang K.-C."/>
            <person name="Liou M.-L."/>
        </authorList>
    </citation>
    <scope>NUCLEOTIDE SEQUENCE</scope>
    <source>
        <strain evidence="2">TYTH-1</strain>
        <plasmid evidence="2">pAB_CC</plasmid>
    </source>
</reference>
<dbReference type="AlphaFoldDB" id="A0A076G2S8"/>
<reference evidence="2" key="2">
    <citation type="journal article" date="2014" name="Genomics">
        <title>Prevalence and mapping of a plasmid encoding a type IV secretion system in Acinetobacter baumannii.</title>
        <authorList>
            <person name="Liu C.C."/>
            <person name="Kuo H.Y."/>
            <person name="Tang C.Y."/>
            <person name="Chang K.C."/>
            <person name="Liou M.L."/>
        </authorList>
    </citation>
    <scope>NUCLEOTIDE SEQUENCE</scope>
    <source>
        <strain evidence="2">TYTH-1</strain>
        <plasmid evidence="2">pAB_CC</plasmid>
    </source>
</reference>
<sequence>MGFKFSLITLIITALGVLFILVGLYWYKSKKYQNDLWVQNVGHMTLIIGLFLSINGIGFSIKFNQ</sequence>
<proteinExistence type="predicted"/>
<keyword evidence="1" id="KW-1133">Transmembrane helix</keyword>